<accession>A0A0M0K438</accession>
<keyword evidence="1" id="KW-0812">Transmembrane</keyword>
<keyword evidence="1" id="KW-1133">Transmembrane helix</keyword>
<protein>
    <submittedName>
        <fullName evidence="2">Uncharacterized protein</fullName>
    </submittedName>
</protein>
<feature type="transmembrane region" description="Helical" evidence="1">
    <location>
        <begin position="36"/>
        <end position="59"/>
    </location>
</feature>
<keyword evidence="3" id="KW-1185">Reference proteome</keyword>
<keyword evidence="1" id="KW-0472">Membrane</keyword>
<evidence type="ECO:0000256" key="1">
    <source>
        <dbReference type="SAM" id="Phobius"/>
    </source>
</evidence>
<proteinExistence type="predicted"/>
<feature type="transmembrane region" description="Helical" evidence="1">
    <location>
        <begin position="94"/>
        <end position="118"/>
    </location>
</feature>
<evidence type="ECO:0000313" key="2">
    <source>
        <dbReference type="EMBL" id="KOO33372.1"/>
    </source>
</evidence>
<reference evidence="3" key="1">
    <citation type="journal article" date="2015" name="PLoS Genet.">
        <title>Genome Sequence and Transcriptome Analyses of Chrysochromulina tobin: Metabolic Tools for Enhanced Algal Fitness in the Prominent Order Prymnesiales (Haptophyceae).</title>
        <authorList>
            <person name="Hovde B.T."/>
            <person name="Deodato C.R."/>
            <person name="Hunsperger H.M."/>
            <person name="Ryken S.A."/>
            <person name="Yost W."/>
            <person name="Jha R.K."/>
            <person name="Patterson J."/>
            <person name="Monnat R.J. Jr."/>
            <person name="Barlow S.B."/>
            <person name="Starkenburg S.R."/>
            <person name="Cattolico R.A."/>
        </authorList>
    </citation>
    <scope>NUCLEOTIDE SEQUENCE</scope>
    <source>
        <strain evidence="3">CCMP291</strain>
    </source>
</reference>
<comment type="caution">
    <text evidence="2">The sequence shown here is derived from an EMBL/GenBank/DDBJ whole genome shotgun (WGS) entry which is preliminary data.</text>
</comment>
<gene>
    <name evidence="2" type="ORF">Ctob_016283</name>
</gene>
<evidence type="ECO:0000313" key="3">
    <source>
        <dbReference type="Proteomes" id="UP000037460"/>
    </source>
</evidence>
<dbReference type="Proteomes" id="UP000037460">
    <property type="component" value="Unassembled WGS sequence"/>
</dbReference>
<dbReference type="AlphaFoldDB" id="A0A0M0K438"/>
<organism evidence="2 3">
    <name type="scientific">Chrysochromulina tobinii</name>
    <dbReference type="NCBI Taxonomy" id="1460289"/>
    <lineage>
        <taxon>Eukaryota</taxon>
        <taxon>Haptista</taxon>
        <taxon>Haptophyta</taxon>
        <taxon>Prymnesiophyceae</taxon>
        <taxon>Prymnesiales</taxon>
        <taxon>Chrysochromulinaceae</taxon>
        <taxon>Chrysochromulina</taxon>
    </lineage>
</organism>
<sequence>MCLCSIALGIGCAIGLGTDFVGLGIGCTIALGAGSAVALGSCAVALGSYAIAIGSCVIAMGYDITVVGFAIGLGIGCAPVGIGFTFGLGIGCTIAFALGWAISPSSCAMALGSCAVTLSS</sequence>
<dbReference type="EMBL" id="JWZX01001536">
    <property type="protein sequence ID" value="KOO33372.1"/>
    <property type="molecule type" value="Genomic_DNA"/>
</dbReference>
<feature type="transmembrane region" description="Helical" evidence="1">
    <location>
        <begin position="66"/>
        <end position="88"/>
    </location>
</feature>
<name>A0A0M0K438_9EUKA</name>